<keyword evidence="2" id="KW-1185">Reference proteome</keyword>
<dbReference type="EMBL" id="JARBHB010000010">
    <property type="protein sequence ID" value="KAJ8873499.1"/>
    <property type="molecule type" value="Genomic_DNA"/>
</dbReference>
<evidence type="ECO:0000313" key="1">
    <source>
        <dbReference type="EMBL" id="KAJ8873499.1"/>
    </source>
</evidence>
<protein>
    <submittedName>
        <fullName evidence="1">Uncharacterized protein</fullName>
    </submittedName>
</protein>
<organism evidence="1 2">
    <name type="scientific">Dryococelus australis</name>
    <dbReference type="NCBI Taxonomy" id="614101"/>
    <lineage>
        <taxon>Eukaryota</taxon>
        <taxon>Metazoa</taxon>
        <taxon>Ecdysozoa</taxon>
        <taxon>Arthropoda</taxon>
        <taxon>Hexapoda</taxon>
        <taxon>Insecta</taxon>
        <taxon>Pterygota</taxon>
        <taxon>Neoptera</taxon>
        <taxon>Polyneoptera</taxon>
        <taxon>Phasmatodea</taxon>
        <taxon>Verophasmatodea</taxon>
        <taxon>Anareolatae</taxon>
        <taxon>Phasmatidae</taxon>
        <taxon>Eurycanthinae</taxon>
        <taxon>Dryococelus</taxon>
    </lineage>
</organism>
<proteinExistence type="predicted"/>
<reference evidence="1 2" key="1">
    <citation type="submission" date="2023-02" db="EMBL/GenBank/DDBJ databases">
        <title>LHISI_Scaffold_Assembly.</title>
        <authorList>
            <person name="Stuart O.P."/>
            <person name="Cleave R."/>
            <person name="Magrath M.J.L."/>
            <person name="Mikheyev A.S."/>
        </authorList>
    </citation>
    <scope>NUCLEOTIDE SEQUENCE [LARGE SCALE GENOMIC DNA]</scope>
    <source>
        <strain evidence="1">Daus_M_001</strain>
        <tissue evidence="1">Leg muscle</tissue>
    </source>
</reference>
<evidence type="ECO:0000313" key="2">
    <source>
        <dbReference type="Proteomes" id="UP001159363"/>
    </source>
</evidence>
<dbReference type="Proteomes" id="UP001159363">
    <property type="component" value="Chromosome 9"/>
</dbReference>
<sequence length="318" mass="35284">MYINEQVITADPTETVHRLTDRALHLEDCTLFTVNGIPPPSQTMFTVAFLWTQRYPAPVTDYVYSCVSMDTAVPAPVTDDVYSCVSMDTATVQCFDSKHFVKEITVQKASYRSSKDAEQREECYNGHDIEVPRTPSRGKISFDRWATVAERLTRSPPNKANRVQSPAGSTDFSKWESCRTLPLVSGFSRGSPVSPAPSIRHRSIFTSITLIGSQDLARQLGCPASLEVTHPDPPLRGTMRSRPVAAPFWESREYRQRPDLLASQTSSRLLEFPIRLATTQACFGEAGWLPAQPSVPERSAVRTTTGDCETTASEVFVA</sequence>
<gene>
    <name evidence="1" type="ORF">PR048_024317</name>
</gene>
<name>A0ABQ9GN94_9NEOP</name>
<accession>A0ABQ9GN94</accession>
<comment type="caution">
    <text evidence="1">The sequence shown here is derived from an EMBL/GenBank/DDBJ whole genome shotgun (WGS) entry which is preliminary data.</text>
</comment>